<dbReference type="InterPro" id="IPR005479">
    <property type="entry name" value="CPAse_ATP-bd"/>
</dbReference>
<evidence type="ECO:0000313" key="3">
    <source>
        <dbReference type="EMBL" id="NMF55329.1"/>
    </source>
</evidence>
<evidence type="ECO:0000256" key="1">
    <source>
        <dbReference type="PROSITE-ProRule" id="PRU00409"/>
    </source>
</evidence>
<dbReference type="RefSeq" id="WP_169277033.1">
    <property type="nucleotide sequence ID" value="NZ_JABBCP010000002.1"/>
</dbReference>
<dbReference type="GO" id="GO:0005524">
    <property type="term" value="F:ATP binding"/>
    <property type="evidence" value="ECO:0007669"/>
    <property type="project" value="UniProtKB-UniRule"/>
</dbReference>
<protein>
    <submittedName>
        <fullName evidence="3">Carboxylate--amine ligase</fullName>
    </submittedName>
</protein>
<accession>A0A7X9UBA0</accession>
<name>A0A7X9UBA0_9ACTN</name>
<dbReference type="EMBL" id="JABBCP010000002">
    <property type="protein sequence ID" value="NMF55329.1"/>
    <property type="molecule type" value="Genomic_DNA"/>
</dbReference>
<comment type="caution">
    <text evidence="3">The sequence shown here is derived from an EMBL/GenBank/DDBJ whole genome shotgun (WGS) entry which is preliminary data.</text>
</comment>
<reference evidence="3 4" key="1">
    <citation type="submission" date="2020-04" db="EMBL/GenBank/DDBJ databases">
        <title>Collinsella sp. KGMB02528 nov., an anaerobic actinobacterium isolated from human feces.</title>
        <authorList>
            <person name="Han K.-I."/>
            <person name="Eom M.K."/>
            <person name="Kim J.-S."/>
            <person name="Lee K.C."/>
            <person name="Suh M.K."/>
            <person name="Park S.-H."/>
            <person name="Lee J.H."/>
            <person name="Kang S.W."/>
            <person name="Park J.-E."/>
            <person name="Oh B.S."/>
            <person name="Yu S.Y."/>
            <person name="Choi S.-H."/>
            <person name="Lee D.H."/>
            <person name="Yoon H."/>
            <person name="Kim B.-Y."/>
            <person name="Lee J.H."/>
            <person name="Lee J.-S."/>
        </authorList>
    </citation>
    <scope>NUCLEOTIDE SEQUENCE [LARGE SCALE GENOMIC DNA]</scope>
    <source>
        <strain evidence="3 4">KGMB02528</strain>
    </source>
</reference>
<feature type="domain" description="ATP-grasp" evidence="2">
    <location>
        <begin position="136"/>
        <end position="336"/>
    </location>
</feature>
<keyword evidence="1" id="KW-0547">Nucleotide-binding</keyword>
<proteinExistence type="predicted"/>
<dbReference type="GO" id="GO:0046872">
    <property type="term" value="F:metal ion binding"/>
    <property type="evidence" value="ECO:0007669"/>
    <property type="project" value="InterPro"/>
</dbReference>
<keyword evidence="3" id="KW-0436">Ligase</keyword>
<keyword evidence="4" id="KW-1185">Reference proteome</keyword>
<dbReference type="Pfam" id="PF02786">
    <property type="entry name" value="CPSase_L_D2"/>
    <property type="match status" value="1"/>
</dbReference>
<dbReference type="Proteomes" id="UP000546970">
    <property type="component" value="Unassembled WGS sequence"/>
</dbReference>
<dbReference type="GO" id="GO:0016874">
    <property type="term" value="F:ligase activity"/>
    <property type="evidence" value="ECO:0007669"/>
    <property type="project" value="UniProtKB-KW"/>
</dbReference>
<keyword evidence="1" id="KW-0067">ATP-binding</keyword>
<evidence type="ECO:0000313" key="4">
    <source>
        <dbReference type="Proteomes" id="UP000546970"/>
    </source>
</evidence>
<dbReference type="PROSITE" id="PS50975">
    <property type="entry name" value="ATP_GRASP"/>
    <property type="match status" value="1"/>
</dbReference>
<dbReference type="AlphaFoldDB" id="A0A7X9UBA0"/>
<gene>
    <name evidence="3" type="ORF">HF320_03125</name>
</gene>
<dbReference type="SUPFAM" id="SSF56059">
    <property type="entry name" value="Glutathione synthetase ATP-binding domain-like"/>
    <property type="match status" value="1"/>
</dbReference>
<sequence>MIDTSQLTESDLSARLVPVALGGEIMSYGFARCFHEAYGVKTMVVSAVDVKVTSSSNLVDYRVVPAMGQGDDAIMDFLRKLGAELAAAGKVAIIFGSADWHARILSQNKEELSQWFAVPYNDFELLDDITQKERFYAICEELGIDYPKTWTFDCADPDVVIDAESFTYPLIAKPSNSARYDLMDFPGKEKVYEVQTPDDLLRIFDLLREAGYDRELVVQDFIPGDDDALRSLTTFSDASGDVCVVSGGRVVLQDHSPARIGNPMCILPERVDRIIEDAKRFCKHVGYRGFGNFDIKYDARDGSYKFFEINTRPGRNTYYVAQGGANIARLLVDEYILHREIPYQEAYGDTLYTCVPKKVIERHVSNPELRDKVLDMYRSGHAGYPYDNPRDTFAHKLYARVTFMHQVQKFDRFMGSGKNA</sequence>
<dbReference type="Gene3D" id="3.30.470.20">
    <property type="entry name" value="ATP-grasp fold, B domain"/>
    <property type="match status" value="1"/>
</dbReference>
<dbReference type="InterPro" id="IPR011761">
    <property type="entry name" value="ATP-grasp"/>
</dbReference>
<organism evidence="3 4">
    <name type="scientific">Collinsella acetigenes</name>
    <dbReference type="NCBI Taxonomy" id="2713419"/>
    <lineage>
        <taxon>Bacteria</taxon>
        <taxon>Bacillati</taxon>
        <taxon>Actinomycetota</taxon>
        <taxon>Coriobacteriia</taxon>
        <taxon>Coriobacteriales</taxon>
        <taxon>Coriobacteriaceae</taxon>
        <taxon>Collinsella</taxon>
    </lineage>
</organism>
<evidence type="ECO:0000259" key="2">
    <source>
        <dbReference type="PROSITE" id="PS50975"/>
    </source>
</evidence>